<feature type="transmembrane region" description="Helical" evidence="6">
    <location>
        <begin position="556"/>
        <end position="576"/>
    </location>
</feature>
<evidence type="ECO:0000256" key="6">
    <source>
        <dbReference type="SAM" id="Phobius"/>
    </source>
</evidence>
<dbReference type="PRINTS" id="PR01036">
    <property type="entry name" value="TCRTETB"/>
</dbReference>
<feature type="transmembrane region" description="Helical" evidence="6">
    <location>
        <begin position="416"/>
        <end position="437"/>
    </location>
</feature>
<evidence type="ECO:0000256" key="4">
    <source>
        <dbReference type="ARBA" id="ARBA00023136"/>
    </source>
</evidence>
<evidence type="ECO:0000256" key="5">
    <source>
        <dbReference type="SAM" id="MobiDB-lite"/>
    </source>
</evidence>
<feature type="transmembrane region" description="Helical" evidence="6">
    <location>
        <begin position="391"/>
        <end position="409"/>
    </location>
</feature>
<feature type="transmembrane region" description="Helical" evidence="6">
    <location>
        <begin position="81"/>
        <end position="100"/>
    </location>
</feature>
<dbReference type="Gene3D" id="1.20.1720.10">
    <property type="entry name" value="Multidrug resistance protein D"/>
    <property type="match status" value="1"/>
</dbReference>
<dbReference type="PANTHER" id="PTHR23501">
    <property type="entry name" value="MAJOR FACILITATOR SUPERFAMILY"/>
    <property type="match status" value="1"/>
</dbReference>
<comment type="subcellular location">
    <subcellularLocation>
        <location evidence="1">Membrane</location>
        <topology evidence="1">Multi-pass membrane protein</topology>
    </subcellularLocation>
</comment>
<feature type="transmembrane region" description="Helical" evidence="6">
    <location>
        <begin position="151"/>
        <end position="171"/>
    </location>
</feature>
<keyword evidence="4 6" id="KW-0472">Membrane</keyword>
<feature type="transmembrane region" description="Helical" evidence="6">
    <location>
        <begin position="237"/>
        <end position="260"/>
    </location>
</feature>
<dbReference type="InterPro" id="IPR020846">
    <property type="entry name" value="MFS_dom"/>
</dbReference>
<dbReference type="InterPro" id="IPR036259">
    <property type="entry name" value="MFS_trans_sf"/>
</dbReference>
<dbReference type="InterPro" id="IPR011701">
    <property type="entry name" value="MFS"/>
</dbReference>
<dbReference type="Proteomes" id="UP000729357">
    <property type="component" value="Unassembled WGS sequence"/>
</dbReference>
<dbReference type="PROSITE" id="PS50850">
    <property type="entry name" value="MFS"/>
    <property type="match status" value="1"/>
</dbReference>
<dbReference type="FunFam" id="1.20.1250.20:FF:000196">
    <property type="entry name" value="MFS toxin efflux pump (AflT)"/>
    <property type="match status" value="1"/>
</dbReference>
<reference evidence="8" key="2">
    <citation type="submission" date="2021-08" db="EMBL/GenBank/DDBJ databases">
        <authorList>
            <person name="Gostincar C."/>
            <person name="Sun X."/>
            <person name="Song Z."/>
            <person name="Gunde-Cimerman N."/>
        </authorList>
    </citation>
    <scope>NUCLEOTIDE SEQUENCE</scope>
    <source>
        <strain evidence="8">EXF-9298</strain>
    </source>
</reference>
<gene>
    <name evidence="8" type="ORF">KCU98_g5014</name>
</gene>
<name>A0A9P8FWU6_AURME</name>
<sequence>MTTQDCVSNPIVSRSFAGDATIGPQDVSTQASSFDDTEKTPGVPLVSVQYDSTDNSERRASHEEKPVAAISQVTNPEHPHGLKLAAIVVALCLATLLAALDQTIMATAAPKITDHFKSIDDIGWYAASYLLAKAALQPSFVRIYSTFNIKYTFLVAIAIFELGSLVCATAPSSNALIVGRAIAGAGVGGLFTGSLSIICCCAPLQRRPAIMGIVSSMWGVASAAGPLLGGVFTDKVSWSWCFYINLPTGALAIVMIAFLLQVPRLDNAEQLSLWQRIKKLDLVGASLLIPATVCLLLALQWGGTTYPWNNPRMIALFVVGGVLTIAFMYSQSKLGSKATLPPYLFKNRNTLCAFIFSGLFGAGFFSLTYYLSVYFQSVKGSSSLHSGIQMLPLLISSSVSSTCPGLLISRLGCYTPFIIVCMALFACGAGLLTGLSITTAYAHNLGYQILTGFGVGIGFEGGIIAVQTVLSGRDIPLAISVVSFFMTIGGAIFVPISQTVFQNGFLAAIETQAPQLDDHVFLQAGATQIRTILSMMHAEDLLDSVLQAYCHALQHVFWVVTACAIAAVIAACGLEWKSVRKA</sequence>
<evidence type="ECO:0000259" key="7">
    <source>
        <dbReference type="PROSITE" id="PS50850"/>
    </source>
</evidence>
<evidence type="ECO:0000313" key="9">
    <source>
        <dbReference type="Proteomes" id="UP000729357"/>
    </source>
</evidence>
<dbReference type="SUPFAM" id="SSF103473">
    <property type="entry name" value="MFS general substrate transporter"/>
    <property type="match status" value="1"/>
</dbReference>
<feature type="transmembrane region" description="Helical" evidence="6">
    <location>
        <begin position="209"/>
        <end position="231"/>
    </location>
</feature>
<feature type="transmembrane region" description="Helical" evidence="6">
    <location>
        <begin position="177"/>
        <end position="202"/>
    </location>
</feature>
<protein>
    <submittedName>
        <fullName evidence="8">MFS general substrate transporter</fullName>
    </submittedName>
</protein>
<feature type="region of interest" description="Disordered" evidence="5">
    <location>
        <begin position="17"/>
        <end position="42"/>
    </location>
</feature>
<feature type="non-terminal residue" evidence="8">
    <location>
        <position position="582"/>
    </location>
</feature>
<evidence type="ECO:0000256" key="2">
    <source>
        <dbReference type="ARBA" id="ARBA00022692"/>
    </source>
</evidence>
<evidence type="ECO:0000313" key="8">
    <source>
        <dbReference type="EMBL" id="KAG9985010.1"/>
    </source>
</evidence>
<keyword evidence="2 6" id="KW-0812">Transmembrane</keyword>
<feature type="transmembrane region" description="Helical" evidence="6">
    <location>
        <begin position="280"/>
        <end position="301"/>
    </location>
</feature>
<accession>A0A9P8FWU6</accession>
<dbReference type="GO" id="GO:0022857">
    <property type="term" value="F:transmembrane transporter activity"/>
    <property type="evidence" value="ECO:0007669"/>
    <property type="project" value="InterPro"/>
</dbReference>
<organism evidence="8 9">
    <name type="scientific">Aureobasidium melanogenum</name>
    <name type="common">Aureobasidium pullulans var. melanogenum</name>
    <dbReference type="NCBI Taxonomy" id="46634"/>
    <lineage>
        <taxon>Eukaryota</taxon>
        <taxon>Fungi</taxon>
        <taxon>Dikarya</taxon>
        <taxon>Ascomycota</taxon>
        <taxon>Pezizomycotina</taxon>
        <taxon>Dothideomycetes</taxon>
        <taxon>Dothideomycetidae</taxon>
        <taxon>Dothideales</taxon>
        <taxon>Saccotheciaceae</taxon>
        <taxon>Aureobasidium</taxon>
    </lineage>
</organism>
<reference evidence="8" key="1">
    <citation type="journal article" date="2021" name="J Fungi (Basel)">
        <title>Virulence traits and population genomics of the black yeast Aureobasidium melanogenum.</title>
        <authorList>
            <person name="Cernosa A."/>
            <person name="Sun X."/>
            <person name="Gostincar C."/>
            <person name="Fang C."/>
            <person name="Gunde-Cimerman N."/>
            <person name="Song Z."/>
        </authorList>
    </citation>
    <scope>NUCLEOTIDE SEQUENCE</scope>
    <source>
        <strain evidence="8">EXF-9298</strain>
    </source>
</reference>
<dbReference type="EMBL" id="JAHFXS010000433">
    <property type="protein sequence ID" value="KAG9985010.1"/>
    <property type="molecule type" value="Genomic_DNA"/>
</dbReference>
<dbReference type="Pfam" id="PF07690">
    <property type="entry name" value="MFS_1"/>
    <property type="match status" value="1"/>
</dbReference>
<comment type="caution">
    <text evidence="8">The sequence shown here is derived from an EMBL/GenBank/DDBJ whole genome shotgun (WGS) entry which is preliminary data.</text>
</comment>
<dbReference type="GO" id="GO:0005886">
    <property type="term" value="C:plasma membrane"/>
    <property type="evidence" value="ECO:0007669"/>
    <property type="project" value="TreeGrafter"/>
</dbReference>
<evidence type="ECO:0000256" key="3">
    <source>
        <dbReference type="ARBA" id="ARBA00022989"/>
    </source>
</evidence>
<feature type="transmembrane region" description="Helical" evidence="6">
    <location>
        <begin position="449"/>
        <end position="470"/>
    </location>
</feature>
<feature type="transmembrane region" description="Helical" evidence="6">
    <location>
        <begin position="313"/>
        <end position="330"/>
    </location>
</feature>
<feature type="transmembrane region" description="Helical" evidence="6">
    <location>
        <begin position="351"/>
        <end position="371"/>
    </location>
</feature>
<dbReference type="Gene3D" id="1.20.1250.20">
    <property type="entry name" value="MFS general substrate transporter like domains"/>
    <property type="match status" value="1"/>
</dbReference>
<dbReference type="FunFam" id="1.20.1720.10:FF:000012">
    <property type="entry name" value="MFS toxin efflux pump (AflT)"/>
    <property type="match status" value="1"/>
</dbReference>
<keyword evidence="3 6" id="KW-1133">Transmembrane helix</keyword>
<dbReference type="PANTHER" id="PTHR23501:SF198">
    <property type="entry name" value="AZOLE RESISTANCE PROTEIN 1-RELATED"/>
    <property type="match status" value="1"/>
</dbReference>
<evidence type="ECO:0000256" key="1">
    <source>
        <dbReference type="ARBA" id="ARBA00004141"/>
    </source>
</evidence>
<dbReference type="AlphaFoldDB" id="A0A9P8FWU6"/>
<keyword evidence="9" id="KW-1185">Reference proteome</keyword>
<feature type="transmembrane region" description="Helical" evidence="6">
    <location>
        <begin position="477"/>
        <end position="496"/>
    </location>
</feature>
<feature type="domain" description="Major facilitator superfamily (MFS) profile" evidence="7">
    <location>
        <begin position="87"/>
        <end position="579"/>
    </location>
</feature>
<proteinExistence type="predicted"/>
<dbReference type="CDD" id="cd17502">
    <property type="entry name" value="MFS_Azr1_MDR_like"/>
    <property type="match status" value="1"/>
</dbReference>